<dbReference type="GO" id="GO:0000796">
    <property type="term" value="C:condensin complex"/>
    <property type="evidence" value="ECO:0007669"/>
    <property type="project" value="InterPro"/>
</dbReference>
<feature type="compositionally biased region" description="Polar residues" evidence="8">
    <location>
        <begin position="972"/>
        <end position="990"/>
    </location>
</feature>
<dbReference type="Pfam" id="PF12719">
    <property type="entry name" value="Cnd3"/>
    <property type="match status" value="1"/>
</dbReference>
<keyword evidence="7" id="KW-0131">Cell cycle</keyword>
<evidence type="ECO:0000313" key="10">
    <source>
        <dbReference type="Proteomes" id="UP000322000"/>
    </source>
</evidence>
<gene>
    <name evidence="11" type="primary">LOC113502750</name>
</gene>
<reference evidence="11" key="1">
    <citation type="submission" date="2025-08" db="UniProtKB">
        <authorList>
            <consortium name="RefSeq"/>
        </authorList>
    </citation>
    <scope>IDENTIFICATION</scope>
</reference>
<dbReference type="InterPro" id="IPR027165">
    <property type="entry name" value="CND3"/>
</dbReference>
<keyword evidence="10" id="KW-1185">Reference proteome</keyword>
<evidence type="ECO:0000313" key="11">
    <source>
        <dbReference type="RefSeq" id="XP_026740209.1"/>
    </source>
</evidence>
<evidence type="ECO:0000256" key="8">
    <source>
        <dbReference type="SAM" id="MobiDB-lite"/>
    </source>
</evidence>
<dbReference type="GO" id="GO:0051301">
    <property type="term" value="P:cell division"/>
    <property type="evidence" value="ECO:0007669"/>
    <property type="project" value="UniProtKB-KW"/>
</dbReference>
<dbReference type="PANTHER" id="PTHR14418">
    <property type="entry name" value="CONDENSIN COMPLEX SUBUNIT 3-RELATED"/>
    <property type="match status" value="1"/>
</dbReference>
<sequence>MPPTDAEVLQPVATTTIKPNPRNNPTMFKIFQNVQYNVVQHKKYVKEMIKLYKKLDEDSFRESFKNALHYLFTFGDTSANVDRVVQFVATFCTSLDDEEEFLLFIFDIIFDCQCVSGQSVRYRASQLLAAVLSALGDDASLDDDLCDKLLASQMQRLQDTRGAVRCRAALALQRLQNPMEQDDEVTRAYRFHMSCDPSSSVRRAIVMSIAKCSRNVPFVLERLCDVDEAVRRAAFLYIAAINVTQLRVRQRVLTLKVGLTERSLRVRRVVEEILIPGWLATFQGNIVDLLKAIRLDNAHDAKDSQYVAGKLLESLFKRLPISELLEWLPTDKTLRLIPADKLNKETAWYWRHLAEHLQKIDDDETLETILPDLVVLTGYIRAIVESPCPCESSDPVGFSTRQHVLHELATMLRVYDVTDPSGRTALQTLITDVLTGDYGPLSADVLRAFVSALSQVVPDAAARVDLVSGVLAALRDPPEPDLPPAPAPLVDNSEAKLQRARLRVSLNVAIEAQEEAVRDQNYALAAECKAKVKDIQKKLDELSIQPVAPAPVPVPTIKEKLSDAATLTKCLTILNCALDTPQLKTVTPMMRMMFNELEVEIFQNPEIVDTALETVALYGMLDKEFAKENKAFFFANLIDTSNERTVSTVLRCVVDLLCVHGARLFEDDAHDDTSVNTTKKSRGYSVIDDDGTLSESALSMSSAHSTVIELLLKIMDSTCAAYRLIIVEGLCRLIHLGHLESPAILSRLILLWFNPATVDEDMLRQSIGVFFQTFPISVDGAQEQIQKATLPTLRALANAPSSSPLAEIDQEAVVRFIVSLTRVNHELADSQGGMAAVLCQALVRRPGAAEAALACRLLALLAPPRDCSRAAELARMLRDLCLKLPDKQSCRNLTRYLGALEATERASLNKMSQSGITEGMTMQEDSLATIGRATTSLPQPIARSTHVVINETVEEEVEIDETTPPEGLSRISEAQPQAESSRAESNSTVTEAAPSADPTDVASDSSSGVSPVKKAKITKGRKKKLSMTRQTSGSDSSKTTKEKGDKKGRKEDQEVAGGVKRSRSQRSLVDVERGQKAKAEAKAKAKETKPKKVASPEPSSSPLSDLDVSNVTVRRSVRGLQSGSSTDSNGSTKTKATKGKSKEQSNEKPVPAQSTRTTRSSAGSRRSSAGSVRSTLDDSDDTMLHTIVYEKEFVQSVLNDSSELADETRRDSKANITIPETPDASEESDSEPEPEIPKKGKRNGKKK</sequence>
<dbReference type="PANTHER" id="PTHR14418:SF5">
    <property type="entry name" value="CONDENSIN COMPLEX SUBUNIT 3"/>
    <property type="match status" value="1"/>
</dbReference>
<proteinExistence type="inferred from homology"/>
<dbReference type="GO" id="GO:0000793">
    <property type="term" value="C:condensed chromosome"/>
    <property type="evidence" value="ECO:0007669"/>
    <property type="project" value="TreeGrafter"/>
</dbReference>
<dbReference type="OrthoDB" id="27187at2759"/>
<accession>A0A7E5WHQ5</accession>
<dbReference type="FunCoup" id="A0A7E5WHQ5">
    <property type="interactions" value="558"/>
</dbReference>
<dbReference type="Proteomes" id="UP000322000">
    <property type="component" value="Chromosome 18"/>
</dbReference>
<feature type="compositionally biased region" description="Low complexity" evidence="8">
    <location>
        <begin position="1154"/>
        <end position="1174"/>
    </location>
</feature>
<dbReference type="GO" id="GO:0005737">
    <property type="term" value="C:cytoplasm"/>
    <property type="evidence" value="ECO:0007669"/>
    <property type="project" value="TreeGrafter"/>
</dbReference>
<feature type="compositionally biased region" description="Acidic residues" evidence="8">
    <location>
        <begin position="952"/>
        <end position="963"/>
    </location>
</feature>
<protein>
    <submittedName>
        <fullName evidence="11">Condensin complex subunit 3</fullName>
    </submittedName>
</protein>
<feature type="domain" description="Nuclear condensin complex subunit 3 C-terminal" evidence="9">
    <location>
        <begin position="569"/>
        <end position="861"/>
    </location>
</feature>
<dbReference type="Gene3D" id="1.25.10.10">
    <property type="entry name" value="Leucine-rich Repeat Variant"/>
    <property type="match status" value="1"/>
</dbReference>
<feature type="region of interest" description="Disordered" evidence="8">
    <location>
        <begin position="1200"/>
        <end position="1247"/>
    </location>
</feature>
<dbReference type="AlphaFoldDB" id="A0A7E5WHQ5"/>
<dbReference type="SUPFAM" id="SSF48371">
    <property type="entry name" value="ARM repeat"/>
    <property type="match status" value="1"/>
</dbReference>
<dbReference type="GeneID" id="113502750"/>
<dbReference type="CTD" id="36440"/>
<feature type="region of interest" description="Disordered" evidence="8">
    <location>
        <begin position="952"/>
        <end position="1181"/>
    </location>
</feature>
<dbReference type="InterPro" id="IPR011989">
    <property type="entry name" value="ARM-like"/>
</dbReference>
<comment type="similarity">
    <text evidence="2">Belongs to the CND3 (condensin subunit 3) family.</text>
</comment>
<dbReference type="GO" id="GO:0007076">
    <property type="term" value="P:mitotic chromosome condensation"/>
    <property type="evidence" value="ECO:0007669"/>
    <property type="project" value="InterPro"/>
</dbReference>
<keyword evidence="5" id="KW-0498">Mitosis</keyword>
<evidence type="ECO:0000256" key="2">
    <source>
        <dbReference type="ARBA" id="ARBA00006533"/>
    </source>
</evidence>
<dbReference type="InterPro" id="IPR025977">
    <property type="entry name" value="Cnd3_C"/>
</dbReference>
<evidence type="ECO:0000256" key="5">
    <source>
        <dbReference type="ARBA" id="ARBA00022776"/>
    </source>
</evidence>
<feature type="compositionally biased region" description="Acidic residues" evidence="8">
    <location>
        <begin position="1223"/>
        <end position="1234"/>
    </location>
</feature>
<evidence type="ECO:0000256" key="6">
    <source>
        <dbReference type="ARBA" id="ARBA00023067"/>
    </source>
</evidence>
<feature type="compositionally biased region" description="Basic and acidic residues" evidence="8">
    <location>
        <begin position="1069"/>
        <end position="1090"/>
    </location>
</feature>
<evidence type="ECO:0000256" key="1">
    <source>
        <dbReference type="ARBA" id="ARBA00004286"/>
    </source>
</evidence>
<organism evidence="10 11">
    <name type="scientific">Trichoplusia ni</name>
    <name type="common">Cabbage looper</name>
    <dbReference type="NCBI Taxonomy" id="7111"/>
    <lineage>
        <taxon>Eukaryota</taxon>
        <taxon>Metazoa</taxon>
        <taxon>Ecdysozoa</taxon>
        <taxon>Arthropoda</taxon>
        <taxon>Hexapoda</taxon>
        <taxon>Insecta</taxon>
        <taxon>Pterygota</taxon>
        <taxon>Neoptera</taxon>
        <taxon>Endopterygota</taxon>
        <taxon>Lepidoptera</taxon>
        <taxon>Glossata</taxon>
        <taxon>Ditrysia</taxon>
        <taxon>Noctuoidea</taxon>
        <taxon>Noctuidae</taxon>
        <taxon>Plusiinae</taxon>
        <taxon>Trichoplusia</taxon>
    </lineage>
</organism>
<evidence type="ECO:0000256" key="3">
    <source>
        <dbReference type="ARBA" id="ARBA00022454"/>
    </source>
</evidence>
<feature type="compositionally biased region" description="Basic and acidic residues" evidence="8">
    <location>
        <begin position="1038"/>
        <end position="1053"/>
    </location>
</feature>
<keyword evidence="4" id="KW-0132">Cell division</keyword>
<feature type="compositionally biased region" description="Polar residues" evidence="8">
    <location>
        <begin position="1119"/>
        <end position="1129"/>
    </location>
</feature>
<comment type="subcellular location">
    <subcellularLocation>
        <location evidence="1">Chromosome</location>
    </subcellularLocation>
</comment>
<feature type="compositionally biased region" description="Low complexity" evidence="8">
    <location>
        <begin position="1093"/>
        <end position="1109"/>
    </location>
</feature>
<evidence type="ECO:0000259" key="9">
    <source>
        <dbReference type="Pfam" id="PF12719"/>
    </source>
</evidence>
<dbReference type="InterPro" id="IPR016024">
    <property type="entry name" value="ARM-type_fold"/>
</dbReference>
<name>A0A7E5WHQ5_TRINI</name>
<keyword evidence="3" id="KW-0158">Chromosome</keyword>
<evidence type="ECO:0000256" key="4">
    <source>
        <dbReference type="ARBA" id="ARBA00022618"/>
    </source>
</evidence>
<keyword evidence="6" id="KW-0226">DNA condensation</keyword>
<dbReference type="InParanoid" id="A0A7E5WHQ5"/>
<dbReference type="RefSeq" id="XP_026740209.1">
    <property type="nucleotide sequence ID" value="XM_026884408.1"/>
</dbReference>
<dbReference type="KEGG" id="tnl:113502750"/>
<evidence type="ECO:0000256" key="7">
    <source>
        <dbReference type="ARBA" id="ARBA00023306"/>
    </source>
</evidence>
<feature type="compositionally biased region" description="Basic residues" evidence="8">
    <location>
        <begin position="1013"/>
        <end position="1026"/>
    </location>
</feature>